<dbReference type="Proteomes" id="UP000241769">
    <property type="component" value="Unassembled WGS sequence"/>
</dbReference>
<evidence type="ECO:0000256" key="6">
    <source>
        <dbReference type="SAM" id="Phobius"/>
    </source>
</evidence>
<evidence type="ECO:0000256" key="5">
    <source>
        <dbReference type="RuleBase" id="RU003750"/>
    </source>
</evidence>
<evidence type="ECO:0000256" key="4">
    <source>
        <dbReference type="ARBA" id="ARBA00023136"/>
    </source>
</evidence>
<protein>
    <submittedName>
        <fullName evidence="7">CDP-alcohol phosphatidyltransferase</fullName>
    </submittedName>
</protein>
<sequence>MFSSKIGRKDGAYQERYLSPAGAAHLVNGYAYSGVDNSILANLIVRHWWNWLIDNVVPVWIAPNMLTLMGLICVICCTLLINVVDIETGQNPGWVFFTQGILVFAYQTFDNLDGKQARKTGSSSALGEAFDHGADSLAIHMWSIFLGNALQLNGSDTLLLFNLLLSVFFLAHWENYFVKQFVLRELSNPTETQLLTVLCLWVTAYTGTDMWKQEADLPIIGLITYGRIVLLSIMIGTVSTFLDHMSTVKENCESKGQPFQTSLLFLTPVCVCLFLFHIWSMMIESIFVEHFIPFIMTGGFIFSYICVRAIVQCVAREPFTVLCRPLYIPLAACINSFININLTEPIIDDTSMLYLCLFVAFAWFSFLAISIIDSFCRTLNIRAFILPGKSNFLPASTIDARSSL</sequence>
<proteinExistence type="inferred from homology"/>
<dbReference type="PROSITE" id="PS00379">
    <property type="entry name" value="CDP_ALCOHOL_P_TRANSF"/>
    <property type="match status" value="1"/>
</dbReference>
<organism evidence="7 8">
    <name type="scientific">Planoprotostelium fungivorum</name>
    <dbReference type="NCBI Taxonomy" id="1890364"/>
    <lineage>
        <taxon>Eukaryota</taxon>
        <taxon>Amoebozoa</taxon>
        <taxon>Evosea</taxon>
        <taxon>Variosea</taxon>
        <taxon>Cavosteliida</taxon>
        <taxon>Cavosteliaceae</taxon>
        <taxon>Planoprotostelium</taxon>
    </lineage>
</organism>
<evidence type="ECO:0000313" key="8">
    <source>
        <dbReference type="Proteomes" id="UP000241769"/>
    </source>
</evidence>
<gene>
    <name evidence="7" type="ORF">PROFUN_03267</name>
</gene>
<dbReference type="AlphaFoldDB" id="A0A2P6NWL9"/>
<dbReference type="STRING" id="1890364.A0A2P6NWL9"/>
<dbReference type="PANTHER" id="PTHR10414">
    <property type="entry name" value="ETHANOLAMINEPHOSPHOTRANSFERASE"/>
    <property type="match status" value="1"/>
</dbReference>
<dbReference type="Gene3D" id="1.20.120.1760">
    <property type="match status" value="1"/>
</dbReference>
<dbReference type="GO" id="GO:0008654">
    <property type="term" value="P:phospholipid biosynthetic process"/>
    <property type="evidence" value="ECO:0007669"/>
    <property type="project" value="InterPro"/>
</dbReference>
<dbReference type="PIRSF" id="PIRSF015665">
    <property type="entry name" value="CHOPT"/>
    <property type="match status" value="1"/>
</dbReference>
<keyword evidence="4 6" id="KW-0472">Membrane</keyword>
<feature type="transmembrane region" description="Helical" evidence="6">
    <location>
        <begin position="352"/>
        <end position="372"/>
    </location>
</feature>
<dbReference type="EMBL" id="MDYQ01000011">
    <property type="protein sequence ID" value="PRP88353.1"/>
    <property type="molecule type" value="Genomic_DNA"/>
</dbReference>
<dbReference type="InterPro" id="IPR014472">
    <property type="entry name" value="CHOPT"/>
</dbReference>
<feature type="transmembrane region" description="Helical" evidence="6">
    <location>
        <begin position="286"/>
        <end position="307"/>
    </location>
</feature>
<dbReference type="PANTHER" id="PTHR10414:SF77">
    <property type="entry name" value="CDP-ALCOHOL PHOSPHATIDYLTRANSFERASE FAMILY PROTEIN"/>
    <property type="match status" value="1"/>
</dbReference>
<evidence type="ECO:0000313" key="7">
    <source>
        <dbReference type="EMBL" id="PRP88353.1"/>
    </source>
</evidence>
<dbReference type="Pfam" id="PF01066">
    <property type="entry name" value="CDP-OH_P_transf"/>
    <property type="match status" value="1"/>
</dbReference>
<feature type="transmembrane region" description="Helical" evidence="6">
    <location>
        <begin position="158"/>
        <end position="178"/>
    </location>
</feature>
<keyword evidence="8" id="KW-1185">Reference proteome</keyword>
<comment type="similarity">
    <text evidence="2 5">Belongs to the CDP-alcohol phosphatidyltransferase class-I family.</text>
</comment>
<evidence type="ECO:0000256" key="3">
    <source>
        <dbReference type="ARBA" id="ARBA00022679"/>
    </source>
</evidence>
<dbReference type="InterPro" id="IPR000462">
    <property type="entry name" value="CDP-OH_P_trans"/>
</dbReference>
<dbReference type="InParanoid" id="A0A2P6NWL9"/>
<keyword evidence="6" id="KW-1133">Transmembrane helix</keyword>
<dbReference type="InterPro" id="IPR043130">
    <property type="entry name" value="CDP-OH_PTrfase_TM_dom"/>
</dbReference>
<keyword evidence="6" id="KW-0812">Transmembrane</keyword>
<dbReference type="GO" id="GO:0016020">
    <property type="term" value="C:membrane"/>
    <property type="evidence" value="ECO:0007669"/>
    <property type="project" value="UniProtKB-SubCell"/>
</dbReference>
<evidence type="ECO:0000256" key="1">
    <source>
        <dbReference type="ARBA" id="ARBA00004370"/>
    </source>
</evidence>
<feature type="transmembrane region" description="Helical" evidence="6">
    <location>
        <begin position="219"/>
        <end position="242"/>
    </location>
</feature>
<comment type="caution">
    <text evidence="7">The sequence shown here is derived from an EMBL/GenBank/DDBJ whole genome shotgun (WGS) entry which is preliminary data.</text>
</comment>
<comment type="subcellular location">
    <subcellularLocation>
        <location evidence="1">Membrane</location>
    </subcellularLocation>
</comment>
<feature type="transmembrane region" description="Helical" evidence="6">
    <location>
        <begin position="263"/>
        <end position="280"/>
    </location>
</feature>
<dbReference type="GO" id="GO:0016780">
    <property type="term" value="F:phosphotransferase activity, for other substituted phosphate groups"/>
    <property type="evidence" value="ECO:0007669"/>
    <property type="project" value="InterPro"/>
</dbReference>
<feature type="transmembrane region" description="Helical" evidence="6">
    <location>
        <begin position="59"/>
        <end position="81"/>
    </location>
</feature>
<keyword evidence="3 5" id="KW-0808">Transferase</keyword>
<dbReference type="OrthoDB" id="196717at2759"/>
<evidence type="ECO:0000256" key="2">
    <source>
        <dbReference type="ARBA" id="ARBA00010441"/>
    </source>
</evidence>
<feature type="transmembrane region" description="Helical" evidence="6">
    <location>
        <begin position="319"/>
        <end position="340"/>
    </location>
</feature>
<dbReference type="InterPro" id="IPR048254">
    <property type="entry name" value="CDP_ALCOHOL_P_TRANSF_CS"/>
</dbReference>
<accession>A0A2P6NWL9</accession>
<name>A0A2P6NWL9_9EUKA</name>
<reference evidence="7 8" key="1">
    <citation type="journal article" date="2018" name="Genome Biol. Evol.">
        <title>Multiple Roots of Fruiting Body Formation in Amoebozoa.</title>
        <authorList>
            <person name="Hillmann F."/>
            <person name="Forbes G."/>
            <person name="Novohradska S."/>
            <person name="Ferling I."/>
            <person name="Riege K."/>
            <person name="Groth M."/>
            <person name="Westermann M."/>
            <person name="Marz M."/>
            <person name="Spaller T."/>
            <person name="Winckler T."/>
            <person name="Schaap P."/>
            <person name="Glockner G."/>
        </authorList>
    </citation>
    <scope>NUCLEOTIDE SEQUENCE [LARGE SCALE GENOMIC DNA]</scope>
    <source>
        <strain evidence="7 8">Jena</strain>
    </source>
</reference>